<evidence type="ECO:0000256" key="2">
    <source>
        <dbReference type="ARBA" id="ARBA00023065"/>
    </source>
</evidence>
<dbReference type="GO" id="GO:0006813">
    <property type="term" value="P:potassium ion transport"/>
    <property type="evidence" value="ECO:0007669"/>
    <property type="project" value="InterPro"/>
</dbReference>
<organism evidence="5">
    <name type="scientific">bioreactor metagenome</name>
    <dbReference type="NCBI Taxonomy" id="1076179"/>
    <lineage>
        <taxon>unclassified sequences</taxon>
        <taxon>metagenomes</taxon>
        <taxon>ecological metagenomes</taxon>
    </lineage>
</organism>
<dbReference type="InterPro" id="IPR036291">
    <property type="entry name" value="NAD(P)-bd_dom_sf"/>
</dbReference>
<dbReference type="PANTHER" id="PTHR43833">
    <property type="entry name" value="POTASSIUM CHANNEL PROTEIN 2-RELATED-RELATED"/>
    <property type="match status" value="1"/>
</dbReference>
<gene>
    <name evidence="5" type="primary">trkA_51</name>
    <name evidence="5" type="ORF">SDC9_183757</name>
</gene>
<dbReference type="PROSITE" id="PS51202">
    <property type="entry name" value="RCK_C"/>
    <property type="match status" value="1"/>
</dbReference>
<keyword evidence="1" id="KW-0813">Transport</keyword>
<evidence type="ECO:0000259" key="3">
    <source>
        <dbReference type="PROSITE" id="PS51201"/>
    </source>
</evidence>
<dbReference type="SUPFAM" id="SSF51735">
    <property type="entry name" value="NAD(P)-binding Rossmann-fold domains"/>
    <property type="match status" value="1"/>
</dbReference>
<reference evidence="5" key="1">
    <citation type="submission" date="2019-08" db="EMBL/GenBank/DDBJ databases">
        <authorList>
            <person name="Kucharzyk K."/>
            <person name="Murdoch R.W."/>
            <person name="Higgins S."/>
            <person name="Loffler F."/>
        </authorList>
    </citation>
    <scope>NUCLEOTIDE SEQUENCE</scope>
</reference>
<dbReference type="InterPro" id="IPR003148">
    <property type="entry name" value="RCK_N"/>
</dbReference>
<sequence length="209" mass="23084">MGSYIASILLNNHHEVKIIENRENVIEKLKKEFRHDEVIFGSGTNPNVLEAAGIAQANVVAAVTGADEVNLVASTIAKFEFGVPRIIARVNNPKNKWLFNNGMGVDVRLNQADLMAHLVVEEMNLDAMLTLLKVSRGNYSIVQFKVGENSVAAEKCLKDIAFPKNSVIIAIYKEDKIFIAHGNDKFEVGDKVLAFADEKAQEELNSLFS</sequence>
<dbReference type="Gene3D" id="3.30.70.1450">
    <property type="entry name" value="Regulator of K+ conductance, C-terminal domain"/>
    <property type="match status" value="1"/>
</dbReference>
<dbReference type="Pfam" id="PF02080">
    <property type="entry name" value="TrkA_C"/>
    <property type="match status" value="1"/>
</dbReference>
<name>A0A645HB40_9ZZZZ</name>
<proteinExistence type="predicted"/>
<evidence type="ECO:0000256" key="1">
    <source>
        <dbReference type="ARBA" id="ARBA00022448"/>
    </source>
</evidence>
<dbReference type="InterPro" id="IPR006037">
    <property type="entry name" value="RCK_C"/>
</dbReference>
<feature type="domain" description="RCK N-terminal" evidence="3">
    <location>
        <begin position="1"/>
        <end position="109"/>
    </location>
</feature>
<dbReference type="InterPro" id="IPR036721">
    <property type="entry name" value="RCK_C_sf"/>
</dbReference>
<evidence type="ECO:0000313" key="5">
    <source>
        <dbReference type="EMBL" id="MPN36248.1"/>
    </source>
</evidence>
<dbReference type="InterPro" id="IPR050721">
    <property type="entry name" value="Trk_Ktr_HKT_K-transport"/>
</dbReference>
<dbReference type="PROSITE" id="PS51201">
    <property type="entry name" value="RCK_N"/>
    <property type="match status" value="1"/>
</dbReference>
<protein>
    <submittedName>
        <fullName evidence="5">Trk system potassium uptake protein TrkA</fullName>
    </submittedName>
</protein>
<dbReference type="PANTHER" id="PTHR43833:SF5">
    <property type="entry name" value="TRK SYSTEM POTASSIUM UPTAKE PROTEIN TRKA"/>
    <property type="match status" value="1"/>
</dbReference>
<comment type="caution">
    <text evidence="5">The sequence shown here is derived from an EMBL/GenBank/DDBJ whole genome shotgun (WGS) entry which is preliminary data.</text>
</comment>
<dbReference type="Pfam" id="PF02254">
    <property type="entry name" value="TrkA_N"/>
    <property type="match status" value="1"/>
</dbReference>
<dbReference type="EMBL" id="VSSQ01090281">
    <property type="protein sequence ID" value="MPN36248.1"/>
    <property type="molecule type" value="Genomic_DNA"/>
</dbReference>
<keyword evidence="2" id="KW-0406">Ion transport</keyword>
<evidence type="ECO:0000259" key="4">
    <source>
        <dbReference type="PROSITE" id="PS51202"/>
    </source>
</evidence>
<dbReference type="Gene3D" id="3.40.50.720">
    <property type="entry name" value="NAD(P)-binding Rossmann-like Domain"/>
    <property type="match status" value="1"/>
</dbReference>
<feature type="domain" description="RCK C-terminal" evidence="4">
    <location>
        <begin position="129"/>
        <end position="209"/>
    </location>
</feature>
<dbReference type="SUPFAM" id="SSF116726">
    <property type="entry name" value="TrkA C-terminal domain-like"/>
    <property type="match status" value="1"/>
</dbReference>
<dbReference type="GO" id="GO:0008324">
    <property type="term" value="F:monoatomic cation transmembrane transporter activity"/>
    <property type="evidence" value="ECO:0007669"/>
    <property type="project" value="InterPro"/>
</dbReference>
<accession>A0A645HB40</accession>
<dbReference type="AlphaFoldDB" id="A0A645HB40"/>